<gene>
    <name evidence="2" type="ORF">PtoMrB4_41300</name>
</gene>
<dbReference type="NCBIfam" id="TIGR01764">
    <property type="entry name" value="excise"/>
    <property type="match status" value="1"/>
</dbReference>
<protein>
    <submittedName>
        <fullName evidence="2">DNA-binding protein</fullName>
    </submittedName>
</protein>
<evidence type="ECO:0000259" key="1">
    <source>
        <dbReference type="Pfam" id="PF12728"/>
    </source>
</evidence>
<dbReference type="GeneID" id="57399347"/>
<organism evidence="2 3">
    <name type="scientific">Metapseudomonas otitidis</name>
    <dbReference type="NCBI Taxonomy" id="319939"/>
    <lineage>
        <taxon>Bacteria</taxon>
        <taxon>Pseudomonadati</taxon>
        <taxon>Pseudomonadota</taxon>
        <taxon>Gammaproteobacteria</taxon>
        <taxon>Pseudomonadales</taxon>
        <taxon>Pseudomonadaceae</taxon>
        <taxon>Metapseudomonas</taxon>
    </lineage>
</organism>
<sequence>MTNAAVALEHSKMAVGPEEAARLTGTTRQAIYKAFSGGQLASFKLGKRRLILVGELEAWLKRMAKENRK</sequence>
<name>A0A679GHR0_9GAMM</name>
<keyword evidence="2" id="KW-0238">DNA-binding</keyword>
<dbReference type="InterPro" id="IPR010093">
    <property type="entry name" value="SinI_DNA-bd"/>
</dbReference>
<dbReference type="Proteomes" id="UP000501237">
    <property type="component" value="Chromosome"/>
</dbReference>
<dbReference type="InterPro" id="IPR041657">
    <property type="entry name" value="HTH_17"/>
</dbReference>
<accession>A0A679GHR0</accession>
<dbReference type="GO" id="GO:0003677">
    <property type="term" value="F:DNA binding"/>
    <property type="evidence" value="ECO:0007669"/>
    <property type="project" value="UniProtKB-KW"/>
</dbReference>
<dbReference type="RefSeq" id="WP_172434360.1">
    <property type="nucleotide sequence ID" value="NZ_AP022642.1"/>
</dbReference>
<reference evidence="2 3" key="1">
    <citation type="journal article" date="2020" name="Microbiol. Resour. Announc.">
        <title>Complete genome sequence of Pseudomonas otitidis strain MrB4, isolated from Lake Biwa in Japan.</title>
        <authorList>
            <person name="Miyazaki K."/>
            <person name="Hase E."/>
            <person name="Maruya T."/>
        </authorList>
    </citation>
    <scope>NUCLEOTIDE SEQUENCE [LARGE SCALE GENOMIC DNA]</scope>
    <source>
        <strain evidence="2 3">MrB4</strain>
    </source>
</reference>
<proteinExistence type="predicted"/>
<feature type="domain" description="Helix-turn-helix" evidence="1">
    <location>
        <begin position="17"/>
        <end position="62"/>
    </location>
</feature>
<evidence type="ECO:0000313" key="3">
    <source>
        <dbReference type="Proteomes" id="UP000501237"/>
    </source>
</evidence>
<dbReference type="AlphaFoldDB" id="A0A679GHR0"/>
<dbReference type="KEGG" id="poj:PtoMrB4_41300"/>
<dbReference type="EMBL" id="AP022642">
    <property type="protein sequence ID" value="BCA30153.1"/>
    <property type="molecule type" value="Genomic_DNA"/>
</dbReference>
<dbReference type="Pfam" id="PF12728">
    <property type="entry name" value="HTH_17"/>
    <property type="match status" value="1"/>
</dbReference>
<evidence type="ECO:0000313" key="2">
    <source>
        <dbReference type="EMBL" id="BCA30153.1"/>
    </source>
</evidence>